<dbReference type="HOGENOM" id="CLU_3130732_0_0_2"/>
<accession>W0JR21</accession>
<protein>
    <submittedName>
        <fullName evidence="2">Uncharacterized protein</fullName>
    </submittedName>
</protein>
<keyword evidence="3" id="KW-1185">Reference proteome</keyword>
<sequence>MAIEAAEAARPRHAESRSDESATEHVDGEDPRRACHQHVSIDVAPELFD</sequence>
<evidence type="ECO:0000313" key="3">
    <source>
        <dbReference type="Proteomes" id="UP000019024"/>
    </source>
</evidence>
<feature type="region of interest" description="Disordered" evidence="1">
    <location>
        <begin position="1"/>
        <end position="49"/>
    </location>
</feature>
<reference evidence="2 3" key="1">
    <citation type="submission" date="2014-01" db="EMBL/GenBank/DDBJ databases">
        <authorList>
            <consortium name="DOE Joint Genome Institute"/>
            <person name="Anderson I."/>
            <person name="Huntemann M."/>
            <person name="Han J."/>
            <person name="Chen A."/>
            <person name="Kyrpides N."/>
            <person name="Mavromatis K."/>
            <person name="Markowitz V."/>
            <person name="Palaniappan K."/>
            <person name="Ivanova N."/>
            <person name="Schaumberg A."/>
            <person name="Pati A."/>
            <person name="Liolios K."/>
            <person name="Nordberg H.P."/>
            <person name="Cantor M.N."/>
            <person name="Hua S.X."/>
            <person name="Woyke T."/>
        </authorList>
    </citation>
    <scope>NUCLEOTIDE SEQUENCE [LARGE SCALE GENOMIC DNA]</scope>
    <source>
        <strain evidence="2 3">XH-48</strain>
    </source>
</reference>
<evidence type="ECO:0000313" key="2">
    <source>
        <dbReference type="EMBL" id="AHG01181.1"/>
    </source>
</evidence>
<dbReference type="Proteomes" id="UP000019024">
    <property type="component" value="Chromosome"/>
</dbReference>
<organism evidence="2 3">
    <name type="scientific">Halostagnicola larsenii XH-48</name>
    <dbReference type="NCBI Taxonomy" id="797299"/>
    <lineage>
        <taxon>Archaea</taxon>
        <taxon>Methanobacteriati</taxon>
        <taxon>Methanobacteriota</taxon>
        <taxon>Stenosarchaea group</taxon>
        <taxon>Halobacteria</taxon>
        <taxon>Halobacteriales</taxon>
        <taxon>Natrialbaceae</taxon>
        <taxon>Halostagnicola</taxon>
    </lineage>
</organism>
<dbReference type="KEGG" id="hlr:HALLA_19000"/>
<feature type="compositionally biased region" description="Basic and acidic residues" evidence="1">
    <location>
        <begin position="7"/>
        <end position="33"/>
    </location>
</feature>
<evidence type="ECO:0000256" key="1">
    <source>
        <dbReference type="SAM" id="MobiDB-lite"/>
    </source>
</evidence>
<proteinExistence type="predicted"/>
<dbReference type="AlphaFoldDB" id="W0JR21"/>
<name>W0JR21_9EURY</name>
<dbReference type="EMBL" id="CP007055">
    <property type="protein sequence ID" value="AHG01181.1"/>
    <property type="molecule type" value="Genomic_DNA"/>
</dbReference>
<gene>
    <name evidence="2" type="ORF">HALLA_19000</name>
</gene>